<dbReference type="Proteomes" id="UP001057375">
    <property type="component" value="Unassembled WGS sequence"/>
</dbReference>
<dbReference type="PANTHER" id="PTHR12606">
    <property type="entry name" value="SENTRIN/SUMO-SPECIFIC PROTEASE"/>
    <property type="match status" value="1"/>
</dbReference>
<accession>A0ABQ5KJW1</accession>
<dbReference type="PANTHER" id="PTHR12606:SF141">
    <property type="entry name" value="GH15225P-RELATED"/>
    <property type="match status" value="1"/>
</dbReference>
<keyword evidence="2" id="KW-0645">Protease</keyword>
<evidence type="ECO:0000313" key="7">
    <source>
        <dbReference type="EMBL" id="GKT32810.1"/>
    </source>
</evidence>
<gene>
    <name evidence="7" type="ORF">ADUPG1_006873</name>
</gene>
<feature type="compositionally biased region" description="Low complexity" evidence="5">
    <location>
        <begin position="519"/>
        <end position="539"/>
    </location>
</feature>
<feature type="compositionally biased region" description="Basic and acidic residues" evidence="5">
    <location>
        <begin position="541"/>
        <end position="550"/>
    </location>
</feature>
<dbReference type="InterPro" id="IPR038765">
    <property type="entry name" value="Papain-like_cys_pep_sf"/>
</dbReference>
<protein>
    <recommendedName>
        <fullName evidence="6">Ubiquitin-like protease family profile domain-containing protein</fullName>
    </recommendedName>
</protein>
<feature type="region of interest" description="Disordered" evidence="5">
    <location>
        <begin position="713"/>
        <end position="738"/>
    </location>
</feature>
<feature type="domain" description="Ubiquitin-like protease family profile" evidence="6">
    <location>
        <begin position="76"/>
        <end position="1065"/>
    </location>
</feature>
<sequence length="1096" mass="124896">MDIHSFVKKDLHQEKKRREAISFFKFASDAFISALYKKSKLLQGLNFEREVRRLDYQFSHSDIIAEIPISSSSRTHKISKADLGPLFSRTSWLNDECVNGYIMLLMYHYGKLKNDSGRFKGSIHIFNSFFFTTLTNHATAETITMQYDDEGNIVIFPYRRSFGKQRRSIRPVVSHHPSTFYDHVFSFFNIKRWIVRAGYPCGLFLPFISSFQHQLSPDDSSPNSANFLCSFLPTTHSTPSSPQRIAIPINHHNTHWSCGCVDFHRRIVSHIDSMGYASVRDNIVCRVLMLWMVCEVLYAQYRWMEEEISKYPDSSLKYDSIFTQALPPPQYFHRSHVTALSIYQLAVWEWLKGWKCVCSTSDAVRVWKDEYDEDKEHVYGSSEAGSDSYSPLVADECFPQSFLISLFCAAMKHVDLCVEEEEKEKRERELRQQEWKRKEEMRKQMEAQKLKEPSGKMFQGSSSSTQAFDDEDEVFDISDSDDVPINSPSEKQPQSPPPVEESGSVNESESTEECSCGDSNYGSESVSSSVEAISTSVHSTDTSKHPESNPRRKVLGIGGKDEYIQMRILEEERKKEEEEQKQRMLERGQAMMCPMNAPPLTETEETSGEEHGDGGSYEYDDYSYSYSTNKQIGGGYVPDLTDSIFRKNTPRFSYQHDKEEEKSDPQLFEDDHEVQPSSGGKSDHDLVKTPLSTQHSSLTDGTLFYKRTPSFLPPSSVQMSSSSSQRLGQHQSTRISRDLSMSSRFSVIHSPHIGDHLSRSFSKNTPQSSEMNHTAFPEMMSSVQAASPTLLKSSTIDSESKTMEVFTSLFEKKQDFKTKGYAVWCQYLHSYCTSHGIQSQGQESSLRQEQEESGKETTKKGLLRKRRKFKSSFSSIKPNPRSIASSISSLTLSLSYPSQTGPSSPTISQSGPDQSQIFMPSCYSHEKSSFRMSSICATYACKERMSIWRTLSGYGETKESILRNAYKITRDKLSFDIKDAYKIKNFEDIYFRYGRKAAISDQIGFDTKLFSSFSKQFPDISFNSELNLPIAAESDLVANIYGVSSPKQSNGYDCGVFTSLALRAFAFDHPFIHSQRDMGTFRHIMLVEMALGKIIE</sequence>
<reference evidence="7" key="1">
    <citation type="submission" date="2022-03" db="EMBL/GenBank/DDBJ databases">
        <title>Draft genome sequence of Aduncisulcus paluster, a free-living microaerophilic Fornicata.</title>
        <authorList>
            <person name="Yuyama I."/>
            <person name="Kume K."/>
            <person name="Tamura T."/>
            <person name="Inagaki Y."/>
            <person name="Hashimoto T."/>
        </authorList>
    </citation>
    <scope>NUCLEOTIDE SEQUENCE</scope>
    <source>
        <strain evidence="7">NY0171</strain>
    </source>
</reference>
<proteinExistence type="inferred from homology"/>
<dbReference type="InterPro" id="IPR003653">
    <property type="entry name" value="Peptidase_C48_C"/>
</dbReference>
<keyword evidence="8" id="KW-1185">Reference proteome</keyword>
<keyword evidence="3" id="KW-0378">Hydrolase</keyword>
<dbReference type="EMBL" id="BQXS01010060">
    <property type="protein sequence ID" value="GKT32810.1"/>
    <property type="molecule type" value="Genomic_DNA"/>
</dbReference>
<comment type="caution">
    <text evidence="7">The sequence shown here is derived from an EMBL/GenBank/DDBJ whole genome shotgun (WGS) entry which is preliminary data.</text>
</comment>
<dbReference type="PROSITE" id="PS50600">
    <property type="entry name" value="ULP_PROTEASE"/>
    <property type="match status" value="1"/>
</dbReference>
<evidence type="ECO:0000259" key="6">
    <source>
        <dbReference type="PROSITE" id="PS50600"/>
    </source>
</evidence>
<feature type="compositionally biased region" description="Basic and acidic residues" evidence="5">
    <location>
        <begin position="846"/>
        <end position="859"/>
    </location>
</feature>
<evidence type="ECO:0000256" key="2">
    <source>
        <dbReference type="ARBA" id="ARBA00022670"/>
    </source>
</evidence>
<feature type="region of interest" description="Disordered" evidence="5">
    <location>
        <begin position="421"/>
        <end position="622"/>
    </location>
</feature>
<evidence type="ECO:0000313" key="8">
    <source>
        <dbReference type="Proteomes" id="UP001057375"/>
    </source>
</evidence>
<name>A0ABQ5KJW1_9EUKA</name>
<feature type="compositionally biased region" description="Acidic residues" evidence="5">
    <location>
        <begin position="468"/>
        <end position="482"/>
    </location>
</feature>
<evidence type="ECO:0000256" key="1">
    <source>
        <dbReference type="ARBA" id="ARBA00005234"/>
    </source>
</evidence>
<feature type="compositionally biased region" description="Basic and acidic residues" evidence="5">
    <location>
        <begin position="654"/>
        <end position="664"/>
    </location>
</feature>
<feature type="compositionally biased region" description="Basic and acidic residues" evidence="5">
    <location>
        <begin position="559"/>
        <end position="586"/>
    </location>
</feature>
<feature type="compositionally biased region" description="Low complexity" evidence="5">
    <location>
        <begin position="715"/>
        <end position="732"/>
    </location>
</feature>
<dbReference type="Gene3D" id="3.40.395.10">
    <property type="entry name" value="Adenoviral Proteinase, Chain A"/>
    <property type="match status" value="2"/>
</dbReference>
<feature type="compositionally biased region" description="Basic and acidic residues" evidence="5">
    <location>
        <begin position="423"/>
        <end position="454"/>
    </location>
</feature>
<keyword evidence="4" id="KW-0788">Thiol protease</keyword>
<evidence type="ECO:0000256" key="4">
    <source>
        <dbReference type="ARBA" id="ARBA00022807"/>
    </source>
</evidence>
<evidence type="ECO:0000256" key="5">
    <source>
        <dbReference type="SAM" id="MobiDB-lite"/>
    </source>
</evidence>
<feature type="region of interest" description="Disordered" evidence="5">
    <location>
        <begin position="651"/>
        <end position="697"/>
    </location>
</feature>
<dbReference type="SUPFAM" id="SSF54001">
    <property type="entry name" value="Cysteine proteinases"/>
    <property type="match status" value="2"/>
</dbReference>
<comment type="similarity">
    <text evidence="1">Belongs to the peptidase C48 family.</text>
</comment>
<evidence type="ECO:0000256" key="3">
    <source>
        <dbReference type="ARBA" id="ARBA00022801"/>
    </source>
</evidence>
<feature type="region of interest" description="Disordered" evidence="5">
    <location>
        <begin position="842"/>
        <end position="862"/>
    </location>
</feature>
<organism evidence="7 8">
    <name type="scientific">Aduncisulcus paluster</name>
    <dbReference type="NCBI Taxonomy" id="2918883"/>
    <lineage>
        <taxon>Eukaryota</taxon>
        <taxon>Metamonada</taxon>
        <taxon>Carpediemonas-like organisms</taxon>
        <taxon>Aduncisulcus</taxon>
    </lineage>
</organism>